<dbReference type="PANTHER" id="PTHR37412:SF2">
    <property type="entry name" value="C2 DOMAIN-CONTAINING PROTEIN 5"/>
    <property type="match status" value="1"/>
</dbReference>
<dbReference type="SUPFAM" id="SSF117782">
    <property type="entry name" value="YbjQ-like"/>
    <property type="match status" value="1"/>
</dbReference>
<dbReference type="GO" id="GO:0010828">
    <property type="term" value="P:positive regulation of D-glucose transmembrane transport"/>
    <property type="evidence" value="ECO:0007669"/>
    <property type="project" value="TreeGrafter"/>
</dbReference>
<dbReference type="SMART" id="SM00239">
    <property type="entry name" value="C2"/>
    <property type="match status" value="1"/>
</dbReference>
<dbReference type="PANTHER" id="PTHR37412">
    <property type="entry name" value="C2 DOMAIN-CONTAINING PROTEIN 5"/>
    <property type="match status" value="1"/>
</dbReference>
<evidence type="ECO:0000313" key="2">
    <source>
        <dbReference type="EMBL" id="KAG2382214.1"/>
    </source>
</evidence>
<dbReference type="InterPro" id="IPR000008">
    <property type="entry name" value="C2_dom"/>
</dbReference>
<dbReference type="Pfam" id="PF00168">
    <property type="entry name" value="C2"/>
    <property type="match status" value="1"/>
</dbReference>
<dbReference type="Pfam" id="PF23128">
    <property type="entry name" value="YbjQ_4"/>
    <property type="match status" value="1"/>
</dbReference>
<dbReference type="Proteomes" id="UP000816034">
    <property type="component" value="Unassembled WGS sequence"/>
</dbReference>
<dbReference type="InterPro" id="IPR035892">
    <property type="entry name" value="C2_domain_sf"/>
</dbReference>
<organism evidence="2 3">
    <name type="scientific">Naegleria lovaniensis</name>
    <name type="common">Amoeba</name>
    <dbReference type="NCBI Taxonomy" id="51637"/>
    <lineage>
        <taxon>Eukaryota</taxon>
        <taxon>Discoba</taxon>
        <taxon>Heterolobosea</taxon>
        <taxon>Tetramitia</taxon>
        <taxon>Eutetramitia</taxon>
        <taxon>Vahlkampfiidae</taxon>
        <taxon>Naegleria</taxon>
    </lineage>
</organism>
<accession>A0AA88GJN1</accession>
<dbReference type="AlphaFoldDB" id="A0AA88GJN1"/>
<dbReference type="GO" id="GO:0090314">
    <property type="term" value="P:positive regulation of protein targeting to membrane"/>
    <property type="evidence" value="ECO:0007669"/>
    <property type="project" value="TreeGrafter"/>
</dbReference>
<dbReference type="GO" id="GO:0005509">
    <property type="term" value="F:calcium ion binding"/>
    <property type="evidence" value="ECO:0007669"/>
    <property type="project" value="TreeGrafter"/>
</dbReference>
<dbReference type="EMBL" id="PYSW02000024">
    <property type="protein sequence ID" value="KAG2382214.1"/>
    <property type="molecule type" value="Genomic_DNA"/>
</dbReference>
<sequence>MGAKVKITVKSCRNLPIMDRSSSSTDAYVIVKFGPEYQFRTPVCRKTLNPTWNIDAFRFEVPNNDYLQENVIQFKVIDYDVVTQDDVIGTVVVDTNLLALNQVTQCSGWLPIFDSIRGVCGELNVNIKIDFIQNINPYRDSSPEVQFFSCPSIYPLMEYTQYSLRIGDLVEELLIDDDPEYDSWKDLIRSSRTSNDERQLLLYQLSGRLKRRIGKKVFEAGDNIVIGYEECFDLEDDNIIVRGLGTRCKLSSIRSSVSPAHNAEKALIPPQIAIEPAITLSSITPPMNIIPLLEFHASPTGTANIANLDSPTGTGFTTPQSDVKLLTIKSLDSQHIIYLAGIVQARSVKLVTTETMKLSDMQKERDNWWNELRTEIRENAKSLGCTHVIGYSESYEIFIRGSVCILCAQGTAAILNPQYDICNIRNLSDDLHEENIISEKLSEEKYCSIFHLPRNSPFYRAGASKCPLHADGYVPNIFLSTCEMPSIVEQRVLNQPKHYIEARICRSKKKEFGESNATVVSNILPFAVHDLHKQFMNKMKLCHCNSAFCVTYGLTINDNFIVLTCKGTGVYLDALPRNAKMDFILPDEKDNTEQLKLLKEYSDYYSAELDTSIIEEPHLSRDILEEERPVDSPRLKDMLDNSSYTSSDNEDIIGEMGSAGFALELEDEQDEDFINSILEPLLPNGIHFTTLKHQSDIASKHMSHLQFIFLEKSFPLSKTTHNVKQQQQYIASLFRELYITLSFKLLLFASQELNQSVYVMGISEKFRFNNANDFTITLQAMPVLVSSKPNTSSQLDQLKSNLPKLFPPFPYPHDISGSSDRIVNSPRRANQQSPLNKNLAIHAEDMLFNMDMDHKEDATSSSEELKNIRDIVIAQENDIDREWLEESYVVTSPMYFIPGAKIEKLVGKVNHHLVRESNNVMDFASFQQECIMEATSIVRAHTRAINCNALLNYCVKFHAVLDNPSKKQAYIMLTVSGDACKVTYSPRSSTGIHRLIELSCSK</sequence>
<dbReference type="InterPro" id="IPR037785">
    <property type="entry name" value="C2_C2CD5"/>
</dbReference>
<dbReference type="GO" id="GO:0005886">
    <property type="term" value="C:plasma membrane"/>
    <property type="evidence" value="ECO:0007669"/>
    <property type="project" value="TreeGrafter"/>
</dbReference>
<dbReference type="SUPFAM" id="SSF49562">
    <property type="entry name" value="C2 domain (Calcium/lipid-binding domain, CaLB)"/>
    <property type="match status" value="1"/>
</dbReference>
<evidence type="ECO:0000313" key="3">
    <source>
        <dbReference type="Proteomes" id="UP000816034"/>
    </source>
</evidence>
<dbReference type="GO" id="GO:0072659">
    <property type="term" value="P:protein localization to plasma membrane"/>
    <property type="evidence" value="ECO:0007669"/>
    <property type="project" value="TreeGrafter"/>
</dbReference>
<dbReference type="GO" id="GO:0065002">
    <property type="term" value="P:intracellular protein transmembrane transport"/>
    <property type="evidence" value="ECO:0007669"/>
    <property type="project" value="TreeGrafter"/>
</dbReference>
<dbReference type="Pfam" id="PF23025">
    <property type="entry name" value="YbjQ_2"/>
    <property type="match status" value="3"/>
</dbReference>
<dbReference type="RefSeq" id="XP_044547893.1">
    <property type="nucleotide sequence ID" value="XM_044695164.1"/>
</dbReference>
<dbReference type="Gene3D" id="2.60.40.150">
    <property type="entry name" value="C2 domain"/>
    <property type="match status" value="1"/>
</dbReference>
<dbReference type="GO" id="GO:0031340">
    <property type="term" value="P:positive regulation of vesicle fusion"/>
    <property type="evidence" value="ECO:0007669"/>
    <property type="project" value="TreeGrafter"/>
</dbReference>
<dbReference type="InterPro" id="IPR057815">
    <property type="entry name" value="C2CD5_C"/>
</dbReference>
<dbReference type="CDD" id="cd08688">
    <property type="entry name" value="C2_KIAA0528-like"/>
    <property type="match status" value="1"/>
</dbReference>
<dbReference type="GO" id="GO:0005544">
    <property type="term" value="F:calcium-dependent phospholipid binding"/>
    <property type="evidence" value="ECO:0007669"/>
    <property type="project" value="InterPro"/>
</dbReference>
<dbReference type="PROSITE" id="PS50004">
    <property type="entry name" value="C2"/>
    <property type="match status" value="1"/>
</dbReference>
<dbReference type="InterPro" id="IPR035439">
    <property type="entry name" value="UPF0145_dom_sf"/>
</dbReference>
<dbReference type="InterPro" id="IPR038983">
    <property type="entry name" value="C2CD5"/>
</dbReference>
<reference evidence="2 3" key="1">
    <citation type="journal article" date="2018" name="BMC Genomics">
        <title>The genome of Naegleria lovaniensis, the basis for a comparative approach to unravel pathogenicity factors of the human pathogenic amoeba N. fowleri.</title>
        <authorList>
            <person name="Liechti N."/>
            <person name="Schurch N."/>
            <person name="Bruggmann R."/>
            <person name="Wittwer M."/>
        </authorList>
    </citation>
    <scope>NUCLEOTIDE SEQUENCE [LARGE SCALE GENOMIC DNA]</scope>
    <source>
        <strain evidence="2 3">ATCC 30569</strain>
    </source>
</reference>
<dbReference type="GeneID" id="68097871"/>
<proteinExistence type="predicted"/>
<keyword evidence="3" id="KW-1185">Reference proteome</keyword>
<evidence type="ECO:0000259" key="1">
    <source>
        <dbReference type="PROSITE" id="PS50004"/>
    </source>
</evidence>
<comment type="caution">
    <text evidence="2">The sequence shown here is derived from an EMBL/GenBank/DDBJ whole genome shotgun (WGS) entry which is preliminary data.</text>
</comment>
<dbReference type="InterPro" id="IPR056431">
    <property type="entry name" value="C2CD5_YbjQ-rel_dom"/>
</dbReference>
<feature type="domain" description="C2" evidence="1">
    <location>
        <begin position="1"/>
        <end position="110"/>
    </location>
</feature>
<gene>
    <name evidence="2" type="ORF">C9374_005416</name>
</gene>
<protein>
    <recommendedName>
        <fullName evidence="1">C2 domain-containing protein</fullName>
    </recommendedName>
</protein>
<name>A0AA88GJN1_NAELO</name>